<evidence type="ECO:0000313" key="4">
    <source>
        <dbReference type="EMBL" id="KYQ92737.1"/>
    </source>
</evidence>
<dbReference type="InterPro" id="IPR036322">
    <property type="entry name" value="WD40_repeat_dom_sf"/>
</dbReference>
<reference evidence="4 5" key="1">
    <citation type="submission" date="2015-12" db="EMBL/GenBank/DDBJ databases">
        <title>Dictyostelia acquired genes for synthesis and detection of signals that induce cell-type specialization by lateral gene transfer from prokaryotes.</title>
        <authorList>
            <person name="Gloeckner G."/>
            <person name="Schaap P."/>
        </authorList>
    </citation>
    <scope>NUCLEOTIDE SEQUENCE [LARGE SCALE GENOMIC DNA]</scope>
    <source>
        <strain evidence="4 5">TK</strain>
    </source>
</reference>
<name>A0A151ZFN2_TIELA</name>
<dbReference type="OrthoDB" id="427795at2759"/>
<dbReference type="Pfam" id="PF00400">
    <property type="entry name" value="WD40"/>
    <property type="match status" value="1"/>
</dbReference>
<dbReference type="InterPro" id="IPR001680">
    <property type="entry name" value="WD40_rpt"/>
</dbReference>
<protein>
    <submittedName>
        <fullName evidence="4">WD40 repeat-containing protein</fullName>
    </submittedName>
</protein>
<dbReference type="AlphaFoldDB" id="A0A151ZFN2"/>
<organism evidence="4 5">
    <name type="scientific">Tieghemostelium lacteum</name>
    <name type="common">Slime mold</name>
    <name type="synonym">Dictyostelium lacteum</name>
    <dbReference type="NCBI Taxonomy" id="361077"/>
    <lineage>
        <taxon>Eukaryota</taxon>
        <taxon>Amoebozoa</taxon>
        <taxon>Evosea</taxon>
        <taxon>Eumycetozoa</taxon>
        <taxon>Dictyostelia</taxon>
        <taxon>Dictyosteliales</taxon>
        <taxon>Raperosteliaceae</taxon>
        <taxon>Tieghemostelium</taxon>
    </lineage>
</organism>
<keyword evidence="2" id="KW-0677">Repeat</keyword>
<keyword evidence="1 3" id="KW-0853">WD repeat</keyword>
<dbReference type="STRING" id="361077.A0A151ZFN2"/>
<dbReference type="Proteomes" id="UP000076078">
    <property type="component" value="Unassembled WGS sequence"/>
</dbReference>
<keyword evidence="5" id="KW-1185">Reference proteome</keyword>
<dbReference type="InParanoid" id="A0A151ZFN2"/>
<dbReference type="PANTHER" id="PTHR10971">
    <property type="entry name" value="MRNA EXPORT FACTOR AND BUB3"/>
    <property type="match status" value="1"/>
</dbReference>
<dbReference type="PROSITE" id="PS50082">
    <property type="entry name" value="WD_REPEATS_2"/>
    <property type="match status" value="1"/>
</dbReference>
<dbReference type="FunCoup" id="A0A151ZFN2">
    <property type="interactions" value="26"/>
</dbReference>
<dbReference type="SMART" id="SM00320">
    <property type="entry name" value="WD40"/>
    <property type="match status" value="2"/>
</dbReference>
<comment type="caution">
    <text evidence="4">The sequence shown here is derived from an EMBL/GenBank/DDBJ whole genome shotgun (WGS) entry which is preliminary data.</text>
</comment>
<evidence type="ECO:0000256" key="2">
    <source>
        <dbReference type="ARBA" id="ARBA00022737"/>
    </source>
</evidence>
<sequence>MANKDWNNSNEILLPICQNRCSVITYDCKWLQPNSSKIVTVGKKQNNKGDISVYDLELLDDDSSNSKIPMSRLKLINQAENASPVRSSTVLNQNTIACGDFSGSISIWDINRFDIPITSHKNAHQINLNCMDFNRENSVLVCGAKDGSISFWDTRTTLLSKPIHFVSPVEGVKDNCWSVVTRGYFGLAGFENGQLHQMDLRNYNIIQKKTVEYGICSMDIDESNETLLVTTNGSIVKLMSVNELTDELVLNKGLNNTIWSGRFLSSSKPSKQFSIAEGNGKLSLIDYNPQSKTSKVIDSIQLVDSAIISMDVNKSVQGLISTISLTKQLCITITPYK</sequence>
<dbReference type="PROSITE" id="PS50294">
    <property type="entry name" value="WD_REPEATS_REGION"/>
    <property type="match status" value="1"/>
</dbReference>
<proteinExistence type="predicted"/>
<dbReference type="EMBL" id="LODT01000029">
    <property type="protein sequence ID" value="KYQ92737.1"/>
    <property type="molecule type" value="Genomic_DNA"/>
</dbReference>
<accession>A0A151ZFN2</accession>
<dbReference type="SUPFAM" id="SSF50978">
    <property type="entry name" value="WD40 repeat-like"/>
    <property type="match status" value="1"/>
</dbReference>
<dbReference type="OMA" id="CITITPY"/>
<dbReference type="Gene3D" id="2.130.10.10">
    <property type="entry name" value="YVTN repeat-like/Quinoprotein amine dehydrogenase"/>
    <property type="match status" value="1"/>
</dbReference>
<feature type="repeat" description="WD" evidence="3">
    <location>
        <begin position="121"/>
        <end position="156"/>
    </location>
</feature>
<evidence type="ECO:0000256" key="3">
    <source>
        <dbReference type="PROSITE-ProRule" id="PRU00221"/>
    </source>
</evidence>
<evidence type="ECO:0000313" key="5">
    <source>
        <dbReference type="Proteomes" id="UP000076078"/>
    </source>
</evidence>
<gene>
    <name evidence="4" type="ORF">DLAC_06741</name>
</gene>
<evidence type="ECO:0000256" key="1">
    <source>
        <dbReference type="ARBA" id="ARBA00022574"/>
    </source>
</evidence>
<dbReference type="InterPro" id="IPR015943">
    <property type="entry name" value="WD40/YVTN_repeat-like_dom_sf"/>
</dbReference>